<dbReference type="Pfam" id="PF01633">
    <property type="entry name" value="Choline_kinase"/>
    <property type="match status" value="1"/>
</dbReference>
<keyword evidence="1" id="KW-0443">Lipid metabolism</keyword>
<keyword evidence="2" id="KW-1208">Phospholipid metabolism</keyword>
<dbReference type="GO" id="GO:0006646">
    <property type="term" value="P:phosphatidylethanolamine biosynthetic process"/>
    <property type="evidence" value="ECO:0007669"/>
    <property type="project" value="TreeGrafter"/>
</dbReference>
<evidence type="ECO:0000256" key="1">
    <source>
        <dbReference type="ARBA" id="ARBA00023209"/>
    </source>
</evidence>
<dbReference type="Proteomes" id="UP000194236">
    <property type="component" value="Unassembled WGS sequence"/>
</dbReference>
<evidence type="ECO:0000256" key="3">
    <source>
        <dbReference type="ARBA" id="ARBA00038211"/>
    </source>
</evidence>
<dbReference type="Gene3D" id="3.90.1200.10">
    <property type="match status" value="2"/>
</dbReference>
<protein>
    <submittedName>
        <fullName evidence="4">Choline/ethanolamine kinase-like protein</fullName>
    </submittedName>
</protein>
<dbReference type="AlphaFoldDB" id="A0A1Y3BRW6"/>
<proteinExistence type="inferred from homology"/>
<keyword evidence="1" id="KW-0444">Lipid biosynthesis</keyword>
<accession>A0A1Y3BRW6</accession>
<evidence type="ECO:0000256" key="2">
    <source>
        <dbReference type="ARBA" id="ARBA00023264"/>
    </source>
</evidence>
<evidence type="ECO:0000313" key="5">
    <source>
        <dbReference type="Proteomes" id="UP000194236"/>
    </source>
</evidence>
<sequence length="187" mass="22465">MMCNELSNPLYSSIIARKLAIVHHLNVPINKEPTWLPETMEQWLKQIRKIPLNMEQMSTIEQELIRFDYENEIIKLFRILNECESPVVFSNHFIERMFDYSNPEWPHYFAYMDRFPAIDNDKRLFIREYLKQCSELNHNTLGPLDNEEHLFKEIDLFALASHLLWTLWSINNARTSKISFGYLVRII</sequence>
<organism evidence="4 5">
    <name type="scientific">Euroglyphus maynei</name>
    <name type="common">Mayne's house dust mite</name>
    <dbReference type="NCBI Taxonomy" id="6958"/>
    <lineage>
        <taxon>Eukaryota</taxon>
        <taxon>Metazoa</taxon>
        <taxon>Ecdysozoa</taxon>
        <taxon>Arthropoda</taxon>
        <taxon>Chelicerata</taxon>
        <taxon>Arachnida</taxon>
        <taxon>Acari</taxon>
        <taxon>Acariformes</taxon>
        <taxon>Sarcoptiformes</taxon>
        <taxon>Astigmata</taxon>
        <taxon>Psoroptidia</taxon>
        <taxon>Analgoidea</taxon>
        <taxon>Pyroglyphidae</taxon>
        <taxon>Pyroglyphinae</taxon>
        <taxon>Euroglyphus</taxon>
    </lineage>
</organism>
<dbReference type="InterPro" id="IPR011009">
    <property type="entry name" value="Kinase-like_dom_sf"/>
</dbReference>
<dbReference type="GO" id="GO:0005737">
    <property type="term" value="C:cytoplasm"/>
    <property type="evidence" value="ECO:0007669"/>
    <property type="project" value="TreeGrafter"/>
</dbReference>
<dbReference type="GO" id="GO:0004103">
    <property type="term" value="F:choline kinase activity"/>
    <property type="evidence" value="ECO:0007669"/>
    <property type="project" value="TreeGrafter"/>
</dbReference>
<keyword evidence="1" id="KW-0594">Phospholipid biosynthesis</keyword>
<dbReference type="PANTHER" id="PTHR22603:SF93">
    <property type="entry name" value="RE24176P"/>
    <property type="match status" value="1"/>
</dbReference>
<reference evidence="4 5" key="1">
    <citation type="submission" date="2017-03" db="EMBL/GenBank/DDBJ databases">
        <title>Genome Survey of Euroglyphus maynei.</title>
        <authorList>
            <person name="Arlian L.G."/>
            <person name="Morgan M.S."/>
            <person name="Rider S.D."/>
        </authorList>
    </citation>
    <scope>NUCLEOTIDE SEQUENCE [LARGE SCALE GENOMIC DNA]</scope>
    <source>
        <strain evidence="4">Arlian Lab</strain>
        <tissue evidence="4">Whole body</tissue>
    </source>
</reference>
<name>A0A1Y3BRW6_EURMA</name>
<dbReference type="OrthoDB" id="3649325at2759"/>
<evidence type="ECO:0000313" key="4">
    <source>
        <dbReference type="EMBL" id="OTF83739.1"/>
    </source>
</evidence>
<dbReference type="SUPFAM" id="SSF56112">
    <property type="entry name" value="Protein kinase-like (PK-like)"/>
    <property type="match status" value="1"/>
</dbReference>
<keyword evidence="4" id="KW-0808">Transferase</keyword>
<keyword evidence="5" id="KW-1185">Reference proteome</keyword>
<gene>
    <name evidence="4" type="ORF">BLA29_008514</name>
</gene>
<comment type="similarity">
    <text evidence="3">Belongs to the choline/ethanolamine kinase family.</text>
</comment>
<dbReference type="GO" id="GO:0004305">
    <property type="term" value="F:ethanolamine kinase activity"/>
    <property type="evidence" value="ECO:0007669"/>
    <property type="project" value="TreeGrafter"/>
</dbReference>
<comment type="caution">
    <text evidence="4">The sequence shown here is derived from an EMBL/GenBank/DDBJ whole genome shotgun (WGS) entry which is preliminary data.</text>
</comment>
<dbReference type="PANTHER" id="PTHR22603">
    <property type="entry name" value="CHOLINE/ETHANOALAMINE KINASE"/>
    <property type="match status" value="1"/>
</dbReference>
<dbReference type="EMBL" id="MUJZ01002359">
    <property type="protein sequence ID" value="OTF83739.1"/>
    <property type="molecule type" value="Genomic_DNA"/>
</dbReference>
<keyword evidence="4" id="KW-0418">Kinase</keyword>